<dbReference type="InterPro" id="IPR032823">
    <property type="entry name" value="BCA_ABC_TP_C"/>
</dbReference>
<dbReference type="PANTHER" id="PTHR45772">
    <property type="entry name" value="CONSERVED COMPONENT OF ABC TRANSPORTER FOR NATURAL AMINO ACIDS-RELATED"/>
    <property type="match status" value="1"/>
</dbReference>
<dbReference type="RefSeq" id="WP_015749030.1">
    <property type="nucleotide sequence ID" value="NC_013235.1"/>
</dbReference>
<keyword evidence="1" id="KW-0813">Transport</keyword>
<dbReference type="InterPro" id="IPR003593">
    <property type="entry name" value="AAA+_ATPase"/>
</dbReference>
<dbReference type="EMBL" id="CP001737">
    <property type="protein sequence ID" value="ACV80204.1"/>
    <property type="molecule type" value="Genomic_DNA"/>
</dbReference>
<dbReference type="PROSITE" id="PS50893">
    <property type="entry name" value="ABC_TRANSPORTER_2"/>
    <property type="match status" value="1"/>
</dbReference>
<dbReference type="CDD" id="cd03219">
    <property type="entry name" value="ABC_Mj1267_LivG_branched"/>
    <property type="match status" value="1"/>
</dbReference>
<dbReference type="Pfam" id="PF12399">
    <property type="entry name" value="BCA_ABC_TP_C"/>
    <property type="match status" value="1"/>
</dbReference>
<dbReference type="PANTHER" id="PTHR45772:SF3">
    <property type="entry name" value="ABC TRANSPORTER ATP-BINDING PROTEIN"/>
    <property type="match status" value="1"/>
</dbReference>
<dbReference type="InParanoid" id="C8XGX3"/>
<dbReference type="OrthoDB" id="9805514at2"/>
<evidence type="ECO:0000256" key="1">
    <source>
        <dbReference type="ARBA" id="ARBA00022448"/>
    </source>
</evidence>
<proteinExistence type="predicted"/>
<dbReference type="InterPro" id="IPR017871">
    <property type="entry name" value="ABC_transporter-like_CS"/>
</dbReference>
<dbReference type="GO" id="GO:0016887">
    <property type="term" value="F:ATP hydrolysis activity"/>
    <property type="evidence" value="ECO:0007669"/>
    <property type="project" value="InterPro"/>
</dbReference>
<reference evidence="6" key="1">
    <citation type="submission" date="2009-09" db="EMBL/GenBank/DDBJ databases">
        <title>The complete genome of Nakamurella multipartita DSM 44233.</title>
        <authorList>
            <consortium name="US DOE Joint Genome Institute (JGI-PGF)"/>
            <person name="Lucas S."/>
            <person name="Copeland A."/>
            <person name="Lapidus A."/>
            <person name="Glavina del Rio T."/>
            <person name="Dalin E."/>
            <person name="Tice H."/>
            <person name="Bruce D."/>
            <person name="Goodwin L."/>
            <person name="Pitluck S."/>
            <person name="Kyrpides N."/>
            <person name="Mavromatis K."/>
            <person name="Ivanova N."/>
            <person name="Ovchinnikova G."/>
            <person name="Sims D."/>
            <person name="Meincke L."/>
            <person name="Brettin T."/>
            <person name="Detter J.C."/>
            <person name="Han C."/>
            <person name="Larimer F."/>
            <person name="Land M."/>
            <person name="Hauser L."/>
            <person name="Markowitz V."/>
            <person name="Cheng J.-F."/>
            <person name="Hugenholtz P."/>
            <person name="Woyke T."/>
            <person name="Wu D."/>
            <person name="Klenk H.-P."/>
            <person name="Eisen J.A."/>
        </authorList>
    </citation>
    <scope>NUCLEOTIDE SEQUENCE [LARGE SCALE GENOMIC DNA]</scope>
    <source>
        <strain evidence="6">ATCC 700099 / DSM 44233 / CIP 104796 / JCM 9543 / NBRC 105858 / Y-104</strain>
    </source>
</reference>
<dbReference type="PROSITE" id="PS00211">
    <property type="entry name" value="ABC_TRANSPORTER_1"/>
    <property type="match status" value="1"/>
</dbReference>
<dbReference type="InterPro" id="IPR003439">
    <property type="entry name" value="ABC_transporter-like_ATP-bd"/>
</dbReference>
<sequence length="252" mass="26518">MSPTDAPAVQVGELGFAVGGAQILTEIDLTIARGELLAIIGPNGAGKSTLVNMISGVARPTAGQIRLDGRDVTGLSVRHRARAGMGRTFQTSSLFNGLTTVQNVCFAVQSAAPGALNPFRRASSRSVIDQAMQLLERVGMAARSAWPTAALSHGDKRKLELAVAMARRPSVLLLDEPMAGVAMEDVPSLVQLIADLNRDGVTVCMVEHHMHVVLGLADRIAVLHHGRLLAVGTPAEVTANPEVRRAYLGDAL</sequence>
<evidence type="ECO:0000256" key="3">
    <source>
        <dbReference type="ARBA" id="ARBA00022840"/>
    </source>
</evidence>
<dbReference type="GO" id="GO:0005524">
    <property type="term" value="F:ATP binding"/>
    <property type="evidence" value="ECO:0007669"/>
    <property type="project" value="UniProtKB-KW"/>
</dbReference>
<dbReference type="InterPro" id="IPR051120">
    <property type="entry name" value="ABC_AA/LPS_Transport"/>
</dbReference>
<dbReference type="GO" id="GO:0005886">
    <property type="term" value="C:plasma membrane"/>
    <property type="evidence" value="ECO:0007669"/>
    <property type="project" value="TreeGrafter"/>
</dbReference>
<dbReference type="SMART" id="SM00382">
    <property type="entry name" value="AAA"/>
    <property type="match status" value="1"/>
</dbReference>
<organism evidence="5 6">
    <name type="scientific">Nakamurella multipartita (strain ATCC 700099 / DSM 44233 / CIP 104796 / JCM 9543 / NBRC 105858 / Y-104)</name>
    <name type="common">Microsphaera multipartita</name>
    <dbReference type="NCBI Taxonomy" id="479431"/>
    <lineage>
        <taxon>Bacteria</taxon>
        <taxon>Bacillati</taxon>
        <taxon>Actinomycetota</taxon>
        <taxon>Actinomycetes</taxon>
        <taxon>Nakamurellales</taxon>
        <taxon>Nakamurellaceae</taxon>
        <taxon>Nakamurella</taxon>
    </lineage>
</organism>
<evidence type="ECO:0000259" key="4">
    <source>
        <dbReference type="PROSITE" id="PS50893"/>
    </source>
</evidence>
<dbReference type="STRING" id="479431.Namu_3911"/>
<dbReference type="eggNOG" id="COG0411">
    <property type="taxonomic scope" value="Bacteria"/>
</dbReference>
<evidence type="ECO:0000313" key="6">
    <source>
        <dbReference type="Proteomes" id="UP000002218"/>
    </source>
</evidence>
<keyword evidence="6" id="KW-1185">Reference proteome</keyword>
<gene>
    <name evidence="5" type="ordered locus">Namu_3911</name>
</gene>
<evidence type="ECO:0000313" key="5">
    <source>
        <dbReference type="EMBL" id="ACV80204.1"/>
    </source>
</evidence>
<accession>C8XGX3</accession>
<keyword evidence="3" id="KW-0067">ATP-binding</keyword>
<dbReference type="InterPro" id="IPR027417">
    <property type="entry name" value="P-loop_NTPase"/>
</dbReference>
<dbReference type="KEGG" id="nml:Namu_3911"/>
<name>C8XGX3_NAKMY</name>
<dbReference type="Pfam" id="PF00005">
    <property type="entry name" value="ABC_tran"/>
    <property type="match status" value="1"/>
</dbReference>
<dbReference type="Gene3D" id="3.40.50.300">
    <property type="entry name" value="P-loop containing nucleotide triphosphate hydrolases"/>
    <property type="match status" value="1"/>
</dbReference>
<dbReference type="SUPFAM" id="SSF52540">
    <property type="entry name" value="P-loop containing nucleoside triphosphate hydrolases"/>
    <property type="match status" value="1"/>
</dbReference>
<keyword evidence="2" id="KW-0547">Nucleotide-binding</keyword>
<evidence type="ECO:0000256" key="2">
    <source>
        <dbReference type="ARBA" id="ARBA00022741"/>
    </source>
</evidence>
<feature type="domain" description="ABC transporter" evidence="4">
    <location>
        <begin position="9"/>
        <end position="250"/>
    </location>
</feature>
<dbReference type="HOGENOM" id="CLU_000604_1_2_11"/>
<dbReference type="Proteomes" id="UP000002218">
    <property type="component" value="Chromosome"/>
</dbReference>
<reference evidence="5 6" key="2">
    <citation type="journal article" date="2010" name="Stand. Genomic Sci.">
        <title>Complete genome sequence of Nakamurella multipartita type strain (Y-104).</title>
        <authorList>
            <person name="Tice H."/>
            <person name="Mayilraj S."/>
            <person name="Sims D."/>
            <person name="Lapidus A."/>
            <person name="Nolan M."/>
            <person name="Lucas S."/>
            <person name="Glavina Del Rio T."/>
            <person name="Copeland A."/>
            <person name="Cheng J.F."/>
            <person name="Meincke L."/>
            <person name="Bruce D."/>
            <person name="Goodwin L."/>
            <person name="Pitluck S."/>
            <person name="Ivanova N."/>
            <person name="Mavromatis K."/>
            <person name="Ovchinnikova G."/>
            <person name="Pati A."/>
            <person name="Chen A."/>
            <person name="Palaniappan K."/>
            <person name="Land M."/>
            <person name="Hauser L."/>
            <person name="Chang Y.J."/>
            <person name="Jeffries C.D."/>
            <person name="Detter J.C."/>
            <person name="Brettin T."/>
            <person name="Rohde M."/>
            <person name="Goker M."/>
            <person name="Bristow J."/>
            <person name="Eisen J.A."/>
            <person name="Markowitz V."/>
            <person name="Hugenholtz P."/>
            <person name="Kyrpides N.C."/>
            <person name="Klenk H.P."/>
            <person name="Chen F."/>
        </authorList>
    </citation>
    <scope>NUCLEOTIDE SEQUENCE [LARGE SCALE GENOMIC DNA]</scope>
    <source>
        <strain evidence="6">ATCC 700099 / DSM 44233 / CIP 104796 / JCM 9543 / NBRC 105858 / Y-104</strain>
    </source>
</reference>
<protein>
    <submittedName>
        <fullName evidence="5">ABC transporter related</fullName>
    </submittedName>
</protein>
<dbReference type="AlphaFoldDB" id="C8XGX3"/>